<organism evidence="6 7">
    <name type="scientific">Striga asiatica</name>
    <name type="common">Asiatic witchweed</name>
    <name type="synonym">Buchnera asiatica</name>
    <dbReference type="NCBI Taxonomy" id="4170"/>
    <lineage>
        <taxon>Eukaryota</taxon>
        <taxon>Viridiplantae</taxon>
        <taxon>Streptophyta</taxon>
        <taxon>Embryophyta</taxon>
        <taxon>Tracheophyta</taxon>
        <taxon>Spermatophyta</taxon>
        <taxon>Magnoliopsida</taxon>
        <taxon>eudicotyledons</taxon>
        <taxon>Gunneridae</taxon>
        <taxon>Pentapetalae</taxon>
        <taxon>asterids</taxon>
        <taxon>lamiids</taxon>
        <taxon>Lamiales</taxon>
        <taxon>Orobanchaceae</taxon>
        <taxon>Buchnereae</taxon>
        <taxon>Striga</taxon>
    </lineage>
</organism>
<evidence type="ECO:0000256" key="4">
    <source>
        <dbReference type="SAM" id="MobiDB-lite"/>
    </source>
</evidence>
<dbReference type="EMBL" id="BKCP01003335">
    <property type="protein sequence ID" value="GER28918.1"/>
    <property type="molecule type" value="Genomic_DNA"/>
</dbReference>
<dbReference type="OrthoDB" id="441812at2759"/>
<dbReference type="SUPFAM" id="SSF82199">
    <property type="entry name" value="SET domain"/>
    <property type="match status" value="2"/>
</dbReference>
<dbReference type="PROSITE" id="PS50280">
    <property type="entry name" value="SET"/>
    <property type="match status" value="1"/>
</dbReference>
<dbReference type="InterPro" id="IPR046341">
    <property type="entry name" value="SET_dom_sf"/>
</dbReference>
<comment type="caution">
    <text evidence="6">The sequence shown here is derived from an EMBL/GenBank/DDBJ whole genome shotgun (WGS) entry which is preliminary data.</text>
</comment>
<keyword evidence="1" id="KW-0489">Methyltransferase</keyword>
<name>A0A5A7P8V5_STRAF</name>
<sequence>MKKKPYKHTQSYTRNKLSTKRKILLGELHLSTGMILVAIKSKNFLNVTKSEKPNGPFSSWVNFLVTSFAFSISPSTLVHRTTMAAASDRRMRAFIRWMKHQGIDCSDALLISTENSDASRPPSTSVKALCDLKEGDVVATIPKQSCLTVRTSAANHLIDEAELGGYLGLAVAIMYEKSLGPQSKWFEYLQILPPFEPIPLLWSLPEIDSLLSGTELHKTVKEDKALVYQDWKECIQPILDMASFELNPDFFTVDEYLAAKSLVASRSFEIDEFHGFGMVPLADLFNHKTAAEDVHFTSLDSISESDKDIESRKENEYDGNDIDDEPTAPDFHAEIEDLSQSDLEISSVAGDESTYMEMIIIKDVKAGAEVFNTYGHLGNAALLHRYGFTEADNPFDIVNIDLDIVVQWSLSLFSCRQSRKRLSFWKKLDYCGCVSQDSEYFEISIDGEPQVELLVLLYIMLLTEEDFLELDLALSAMGKVRNDSSFGLLTKENFLLTKVLEANKKVLLTQDVCRALSSLADARERLYGPKSLEEDIKSLNECCQATDPKLFHSLILRVSERRIIEKLRLFAASGSGISITAEIRKKRKRVDRK</sequence>
<dbReference type="GO" id="GO:0016279">
    <property type="term" value="F:protein-lysine N-methyltransferase activity"/>
    <property type="evidence" value="ECO:0007669"/>
    <property type="project" value="TreeGrafter"/>
</dbReference>
<dbReference type="PANTHER" id="PTHR13271">
    <property type="entry name" value="UNCHARACTERIZED PUTATIVE METHYLTRANSFERASE"/>
    <property type="match status" value="1"/>
</dbReference>
<evidence type="ECO:0000256" key="2">
    <source>
        <dbReference type="ARBA" id="ARBA00022679"/>
    </source>
</evidence>
<dbReference type="InterPro" id="IPR001214">
    <property type="entry name" value="SET_dom"/>
</dbReference>
<dbReference type="InterPro" id="IPR050600">
    <property type="entry name" value="SETD3_SETD6_MTase"/>
</dbReference>
<dbReference type="Gene3D" id="3.90.1410.10">
    <property type="entry name" value="set domain protein methyltransferase, domain 1"/>
    <property type="match status" value="1"/>
</dbReference>
<dbReference type="GO" id="GO:0032259">
    <property type="term" value="P:methylation"/>
    <property type="evidence" value="ECO:0007669"/>
    <property type="project" value="UniProtKB-KW"/>
</dbReference>
<feature type="compositionally biased region" description="Basic and acidic residues" evidence="4">
    <location>
        <begin position="305"/>
        <end position="316"/>
    </location>
</feature>
<dbReference type="GO" id="GO:0005634">
    <property type="term" value="C:nucleus"/>
    <property type="evidence" value="ECO:0007669"/>
    <property type="project" value="TreeGrafter"/>
</dbReference>
<evidence type="ECO:0000259" key="5">
    <source>
        <dbReference type="PROSITE" id="PS50280"/>
    </source>
</evidence>
<dbReference type="CDD" id="cd10527">
    <property type="entry name" value="SET_LSMT"/>
    <property type="match status" value="1"/>
</dbReference>
<evidence type="ECO:0000313" key="7">
    <source>
        <dbReference type="Proteomes" id="UP000325081"/>
    </source>
</evidence>
<keyword evidence="3" id="KW-0949">S-adenosyl-L-methionine</keyword>
<dbReference type="Gene3D" id="3.90.1420.10">
    <property type="entry name" value="Rubisco LSMT, substrate-binding domain"/>
    <property type="match status" value="1"/>
</dbReference>
<dbReference type="AlphaFoldDB" id="A0A5A7P8V5"/>
<accession>A0A5A7P8V5</accession>
<proteinExistence type="predicted"/>
<feature type="region of interest" description="Disordered" evidence="4">
    <location>
        <begin position="305"/>
        <end position="326"/>
    </location>
</feature>
<keyword evidence="2" id="KW-0808">Transferase</keyword>
<protein>
    <submittedName>
        <fullName evidence="6">SET domain-containing protein</fullName>
    </submittedName>
</protein>
<gene>
    <name evidence="6" type="ORF">STAS_04747</name>
</gene>
<evidence type="ECO:0000313" key="6">
    <source>
        <dbReference type="EMBL" id="GER28918.1"/>
    </source>
</evidence>
<feature type="compositionally biased region" description="Acidic residues" evidence="4">
    <location>
        <begin position="317"/>
        <end position="326"/>
    </location>
</feature>
<evidence type="ECO:0000256" key="1">
    <source>
        <dbReference type="ARBA" id="ARBA00022603"/>
    </source>
</evidence>
<dbReference type="Proteomes" id="UP000325081">
    <property type="component" value="Unassembled WGS sequence"/>
</dbReference>
<dbReference type="PANTHER" id="PTHR13271:SF34">
    <property type="entry name" value="N-LYSINE METHYLTRANSFERASE SETD6"/>
    <property type="match status" value="1"/>
</dbReference>
<keyword evidence="7" id="KW-1185">Reference proteome</keyword>
<dbReference type="InterPro" id="IPR036464">
    <property type="entry name" value="Rubisco_LSMT_subst-bd_sf"/>
</dbReference>
<feature type="domain" description="SET" evidence="5">
    <location>
        <begin position="184"/>
        <end position="375"/>
    </location>
</feature>
<reference evidence="7" key="1">
    <citation type="journal article" date="2019" name="Curr. Biol.">
        <title>Genome Sequence of Striga asiatica Provides Insight into the Evolution of Plant Parasitism.</title>
        <authorList>
            <person name="Yoshida S."/>
            <person name="Kim S."/>
            <person name="Wafula E.K."/>
            <person name="Tanskanen J."/>
            <person name="Kim Y.M."/>
            <person name="Honaas L."/>
            <person name="Yang Z."/>
            <person name="Spallek T."/>
            <person name="Conn C.E."/>
            <person name="Ichihashi Y."/>
            <person name="Cheong K."/>
            <person name="Cui S."/>
            <person name="Der J.P."/>
            <person name="Gundlach H."/>
            <person name="Jiao Y."/>
            <person name="Hori C."/>
            <person name="Ishida J.K."/>
            <person name="Kasahara H."/>
            <person name="Kiba T."/>
            <person name="Kim M.S."/>
            <person name="Koo N."/>
            <person name="Laohavisit A."/>
            <person name="Lee Y.H."/>
            <person name="Lumba S."/>
            <person name="McCourt P."/>
            <person name="Mortimer J.C."/>
            <person name="Mutuku J.M."/>
            <person name="Nomura T."/>
            <person name="Sasaki-Sekimoto Y."/>
            <person name="Seto Y."/>
            <person name="Wang Y."/>
            <person name="Wakatake T."/>
            <person name="Sakakibara H."/>
            <person name="Demura T."/>
            <person name="Yamaguchi S."/>
            <person name="Yoneyama K."/>
            <person name="Manabe R.I."/>
            <person name="Nelson D.C."/>
            <person name="Schulman A.H."/>
            <person name="Timko M.P."/>
            <person name="dePamphilis C.W."/>
            <person name="Choi D."/>
            <person name="Shirasu K."/>
        </authorList>
    </citation>
    <scope>NUCLEOTIDE SEQUENCE [LARGE SCALE GENOMIC DNA]</scope>
    <source>
        <strain evidence="7">cv. UVA1</strain>
    </source>
</reference>
<evidence type="ECO:0000256" key="3">
    <source>
        <dbReference type="ARBA" id="ARBA00022691"/>
    </source>
</evidence>